<evidence type="ECO:0000313" key="2">
    <source>
        <dbReference type="EMBL" id="KAJ8888910.1"/>
    </source>
</evidence>
<organism evidence="2 3">
    <name type="scientific">Dryococelus australis</name>
    <dbReference type="NCBI Taxonomy" id="614101"/>
    <lineage>
        <taxon>Eukaryota</taxon>
        <taxon>Metazoa</taxon>
        <taxon>Ecdysozoa</taxon>
        <taxon>Arthropoda</taxon>
        <taxon>Hexapoda</taxon>
        <taxon>Insecta</taxon>
        <taxon>Pterygota</taxon>
        <taxon>Neoptera</taxon>
        <taxon>Polyneoptera</taxon>
        <taxon>Phasmatodea</taxon>
        <taxon>Verophasmatodea</taxon>
        <taxon>Anareolatae</taxon>
        <taxon>Phasmatidae</taxon>
        <taxon>Eurycanthinae</taxon>
        <taxon>Dryococelus</taxon>
    </lineage>
</organism>
<name>A0ABQ9HXW6_9NEOP</name>
<feature type="signal peptide" evidence="1">
    <location>
        <begin position="1"/>
        <end position="16"/>
    </location>
</feature>
<dbReference type="Proteomes" id="UP001159363">
    <property type="component" value="Chromosome 3"/>
</dbReference>
<keyword evidence="1" id="KW-0732">Signal</keyword>
<accession>A0ABQ9HXW6</accession>
<evidence type="ECO:0000313" key="3">
    <source>
        <dbReference type="Proteomes" id="UP001159363"/>
    </source>
</evidence>
<dbReference type="PANTHER" id="PTHR45913">
    <property type="entry name" value="EPM2A-INTERACTING PROTEIN 1"/>
    <property type="match status" value="1"/>
</dbReference>
<dbReference type="EMBL" id="JARBHB010000003">
    <property type="protein sequence ID" value="KAJ8888910.1"/>
    <property type="molecule type" value="Genomic_DNA"/>
</dbReference>
<sequence length="302" mass="34321">MIILIVLSNIKLLNLCFYSIALDKSTDMANTAQLAVFVREIIDNFKTTEEFLSLHPIKVTTPVTDLFLSLMKVLDKFNLELTNLAGIATDGCPSMAERNKGVVALMGYHCILHQQILCAKTVSFENLIHLGLNLLTSTDPTTSNIDCFKTNFYVFLLLSRGKMLQRVFELKDTIKVFMKSKEKLVSELNGSHFSNFKKSEKLIDLFSRPFIVIVSDVPGNIQIILTDVQYNCVLKEKFSLGLTEICSKYVYKKCLGVCEQLFSTLNFVENKTRIRLTDVHLENSLKMSTSKIKLDMYKLVKK</sequence>
<reference evidence="2 3" key="1">
    <citation type="submission" date="2023-02" db="EMBL/GenBank/DDBJ databases">
        <title>LHISI_Scaffold_Assembly.</title>
        <authorList>
            <person name="Stuart O.P."/>
            <person name="Cleave R."/>
            <person name="Magrath M.J.L."/>
            <person name="Mikheyev A.S."/>
        </authorList>
    </citation>
    <scope>NUCLEOTIDE SEQUENCE [LARGE SCALE GENOMIC DNA]</scope>
    <source>
        <strain evidence="2">Daus_M_001</strain>
        <tissue evidence="2">Leg muscle</tissue>
    </source>
</reference>
<dbReference type="PANTHER" id="PTHR45913:SF21">
    <property type="entry name" value="DUF4371 DOMAIN-CONTAINING PROTEIN"/>
    <property type="match status" value="1"/>
</dbReference>
<gene>
    <name evidence="2" type="ORF">PR048_008404</name>
</gene>
<evidence type="ECO:0008006" key="4">
    <source>
        <dbReference type="Google" id="ProtNLM"/>
    </source>
</evidence>
<keyword evidence="3" id="KW-1185">Reference proteome</keyword>
<comment type="caution">
    <text evidence="2">The sequence shown here is derived from an EMBL/GenBank/DDBJ whole genome shotgun (WGS) entry which is preliminary data.</text>
</comment>
<evidence type="ECO:0000256" key="1">
    <source>
        <dbReference type="SAM" id="SignalP"/>
    </source>
</evidence>
<protein>
    <recommendedName>
        <fullName evidence="4">DUF4371 domain-containing protein</fullName>
    </recommendedName>
</protein>
<feature type="non-terminal residue" evidence="2">
    <location>
        <position position="302"/>
    </location>
</feature>
<proteinExistence type="predicted"/>
<feature type="chain" id="PRO_5046458262" description="DUF4371 domain-containing protein" evidence="1">
    <location>
        <begin position="17"/>
        <end position="302"/>
    </location>
</feature>